<evidence type="ECO:0000313" key="3">
    <source>
        <dbReference type="Proteomes" id="UP000245390"/>
    </source>
</evidence>
<dbReference type="EMBL" id="QGGV01000001">
    <property type="protein sequence ID" value="PWK59045.1"/>
    <property type="molecule type" value="Genomic_DNA"/>
</dbReference>
<feature type="transmembrane region" description="Helical" evidence="1">
    <location>
        <begin position="95"/>
        <end position="116"/>
    </location>
</feature>
<protein>
    <submittedName>
        <fullName evidence="2">Uncharacterized protein</fullName>
    </submittedName>
</protein>
<comment type="caution">
    <text evidence="2">The sequence shown here is derived from an EMBL/GenBank/DDBJ whole genome shotgun (WGS) entry which is preliminary data.</text>
</comment>
<keyword evidence="1" id="KW-0812">Transmembrane</keyword>
<keyword evidence="1" id="KW-0472">Membrane</keyword>
<sequence>MIRRLASQTWVHVTFGAVLMGSWSFYANRHHEVSETVRAAVLQAALSGFLTACLKMIADRLLRFLPHWSLAAGTSLLFSATLLLAAHRVSGTPELAATVSVPLLVSGSYIFAYCYIRRRPSLG</sequence>
<reference evidence="2 3" key="1">
    <citation type="submission" date="2018-05" db="EMBL/GenBank/DDBJ databases">
        <title>Genomic Encyclopedia of Type Strains, Phase IV (KMG-IV): sequencing the most valuable type-strain genomes for metagenomic binning, comparative biology and taxonomic classification.</title>
        <authorList>
            <person name="Goeker M."/>
        </authorList>
    </citation>
    <scope>NUCLEOTIDE SEQUENCE [LARGE SCALE GENOMIC DNA]</scope>
    <source>
        <strain evidence="2 3">DSM 103371</strain>
    </source>
</reference>
<feature type="transmembrane region" description="Helical" evidence="1">
    <location>
        <begin position="70"/>
        <end position="89"/>
    </location>
</feature>
<keyword evidence="3" id="KW-1185">Reference proteome</keyword>
<dbReference type="AlphaFoldDB" id="A0A316GFP2"/>
<evidence type="ECO:0000313" key="2">
    <source>
        <dbReference type="EMBL" id="PWK59045.1"/>
    </source>
</evidence>
<keyword evidence="1" id="KW-1133">Transmembrane helix</keyword>
<organism evidence="2 3">
    <name type="scientific">Silicimonas algicola</name>
    <dbReference type="NCBI Taxonomy" id="1826607"/>
    <lineage>
        <taxon>Bacteria</taxon>
        <taxon>Pseudomonadati</taxon>
        <taxon>Pseudomonadota</taxon>
        <taxon>Alphaproteobacteria</taxon>
        <taxon>Rhodobacterales</taxon>
        <taxon>Paracoccaceae</taxon>
    </lineage>
</organism>
<evidence type="ECO:0000256" key="1">
    <source>
        <dbReference type="SAM" id="Phobius"/>
    </source>
</evidence>
<dbReference type="Proteomes" id="UP000245390">
    <property type="component" value="Unassembled WGS sequence"/>
</dbReference>
<gene>
    <name evidence="2" type="ORF">C8D95_101867</name>
</gene>
<accession>A0A316GFP2</accession>
<name>A0A316GFP2_9RHOB</name>
<proteinExistence type="predicted"/>